<comment type="caution">
    <text evidence="2">The sequence shown here is derived from an EMBL/GenBank/DDBJ whole genome shotgun (WGS) entry which is preliminary data.</text>
</comment>
<dbReference type="EMBL" id="BMJA01000002">
    <property type="protein sequence ID" value="GGA38957.1"/>
    <property type="molecule type" value="Genomic_DNA"/>
</dbReference>
<dbReference type="Proteomes" id="UP000620046">
    <property type="component" value="Unassembled WGS sequence"/>
</dbReference>
<dbReference type="SUPFAM" id="SSF54909">
    <property type="entry name" value="Dimeric alpha+beta barrel"/>
    <property type="match status" value="1"/>
</dbReference>
<proteinExistence type="predicted"/>
<evidence type="ECO:0000259" key="1">
    <source>
        <dbReference type="Pfam" id="PF03992"/>
    </source>
</evidence>
<reference evidence="3" key="1">
    <citation type="journal article" date="2019" name="Int. J. Syst. Evol. Microbiol.">
        <title>The Global Catalogue of Microorganisms (GCM) 10K type strain sequencing project: providing services to taxonomists for standard genome sequencing and annotation.</title>
        <authorList>
            <consortium name="The Broad Institute Genomics Platform"/>
            <consortium name="The Broad Institute Genome Sequencing Center for Infectious Disease"/>
            <person name="Wu L."/>
            <person name="Ma J."/>
        </authorList>
    </citation>
    <scope>NUCLEOTIDE SEQUENCE [LARGE SCALE GENOMIC DNA]</scope>
    <source>
        <strain evidence="3">CGMCC 1.15439</strain>
    </source>
</reference>
<dbReference type="Pfam" id="PF03992">
    <property type="entry name" value="ABM"/>
    <property type="match status" value="1"/>
</dbReference>
<dbReference type="InterPro" id="IPR011008">
    <property type="entry name" value="Dimeric_a/b-barrel"/>
</dbReference>
<dbReference type="InterPro" id="IPR007138">
    <property type="entry name" value="ABM_dom"/>
</dbReference>
<evidence type="ECO:0000313" key="2">
    <source>
        <dbReference type="EMBL" id="GGA38957.1"/>
    </source>
</evidence>
<accession>A0ABQ1G8T2</accession>
<organism evidence="2 3">
    <name type="scientific">Dyella nitratireducens</name>
    <dbReference type="NCBI Taxonomy" id="1849580"/>
    <lineage>
        <taxon>Bacteria</taxon>
        <taxon>Pseudomonadati</taxon>
        <taxon>Pseudomonadota</taxon>
        <taxon>Gammaproteobacteria</taxon>
        <taxon>Lysobacterales</taxon>
        <taxon>Rhodanobacteraceae</taxon>
        <taxon>Dyella</taxon>
    </lineage>
</organism>
<dbReference type="Gene3D" id="3.30.70.100">
    <property type="match status" value="1"/>
</dbReference>
<name>A0ABQ1G8T2_9GAMM</name>
<evidence type="ECO:0000313" key="3">
    <source>
        <dbReference type="Proteomes" id="UP000620046"/>
    </source>
</evidence>
<keyword evidence="3" id="KW-1185">Reference proteome</keyword>
<feature type="domain" description="ABM" evidence="1">
    <location>
        <begin position="1"/>
        <end position="76"/>
    </location>
</feature>
<protein>
    <recommendedName>
        <fullName evidence="1">ABM domain-containing protein</fullName>
    </recommendedName>
</protein>
<dbReference type="RefSeq" id="WP_188795105.1">
    <property type="nucleotide sequence ID" value="NZ_BMJA01000002.1"/>
</dbReference>
<sequence>MVVEYIRYKIPSKDIQAFETDYGVAAEALEVSDHCGGYELSRCLDEPGRYVLRIEWDSVDGHMQGFRNSDAFRRFFSAIKPYVSQIEEMQHYELTSVKSASPTA</sequence>
<gene>
    <name evidence="2" type="ORF">GCM10010981_30260</name>
</gene>